<dbReference type="InterPro" id="IPR045747">
    <property type="entry name" value="CRISPR-assoc_prot_Cas6_N_sf"/>
</dbReference>
<keyword evidence="2" id="KW-0694">RNA-binding</keyword>
<evidence type="ECO:0000259" key="5">
    <source>
        <dbReference type="Pfam" id="PF01881"/>
    </source>
</evidence>
<accession>A0A1A6B3Q8</accession>
<dbReference type="NCBIfam" id="TIGR01877">
    <property type="entry name" value="cas_cas6"/>
    <property type="match status" value="1"/>
</dbReference>
<proteinExistence type="inferred from homology"/>
<evidence type="ECO:0000313" key="7">
    <source>
        <dbReference type="Proteomes" id="UP000093954"/>
    </source>
</evidence>
<evidence type="ECO:0000256" key="4">
    <source>
        <dbReference type="PIRSR" id="PIRSR005054-1"/>
    </source>
</evidence>
<dbReference type="PANTHER" id="PTHR36984">
    <property type="entry name" value="CRISPR-ASSOCIATED ENDORIBONUCLEASE CAS6 1"/>
    <property type="match status" value="1"/>
</dbReference>
<dbReference type="GO" id="GO:0003723">
    <property type="term" value="F:RNA binding"/>
    <property type="evidence" value="ECO:0007669"/>
    <property type="project" value="UniProtKB-KW"/>
</dbReference>
<sequence length="268" mass="31193">MQKYLTKKYKNIGGKMRIIITFEFNKPLVLNIQYNHIIQAVLLNWLNDENYQRFIHDTGYEVGNRRYKLYTFSRLQGRFHIDPGQGTITYYDEAKLEVASQDDKFLNYLVNGVIIKDNVKIGNNIVHIKNIRCINYILDSGSKVYTKSPITVYSTFKISDKKKTYYYSPFENEFSKLIRENLIKKYEAMYNKYPADDSFEINYIKNSKLKEKVVIYKDTVIKGWVGEFVLNGSKELINIGYNSGLGSKNSQGFGCIAKCKNMEAKVNA</sequence>
<dbReference type="InterPro" id="IPR010156">
    <property type="entry name" value="CRISPR-assoc_prot_Cas6"/>
</dbReference>
<keyword evidence="7" id="KW-1185">Reference proteome</keyword>
<dbReference type="PIRSF" id="PIRSF005054">
    <property type="entry name" value="PF1131"/>
    <property type="match status" value="1"/>
</dbReference>
<dbReference type="Proteomes" id="UP000093954">
    <property type="component" value="Unassembled WGS sequence"/>
</dbReference>
<dbReference type="CDD" id="cd21140">
    <property type="entry name" value="Cas6_I-like"/>
    <property type="match status" value="1"/>
</dbReference>
<dbReference type="Gene3D" id="3.30.70.1890">
    <property type="match status" value="1"/>
</dbReference>
<dbReference type="GO" id="GO:0051607">
    <property type="term" value="P:defense response to virus"/>
    <property type="evidence" value="ECO:0007669"/>
    <property type="project" value="UniProtKB-KW"/>
</dbReference>
<comment type="caution">
    <text evidence="6">The sequence shown here is derived from an EMBL/GenBank/DDBJ whole genome shotgun (WGS) entry which is preliminary data.</text>
</comment>
<dbReference type="PATRIC" id="fig|1353534.3.peg.162"/>
<evidence type="ECO:0000256" key="1">
    <source>
        <dbReference type="ARBA" id="ARBA00005937"/>
    </source>
</evidence>
<dbReference type="PANTHER" id="PTHR36984:SF1">
    <property type="entry name" value="CRISPR-ASSOCIATED ENDORIBONUCLEASE CAS6 1"/>
    <property type="match status" value="1"/>
</dbReference>
<evidence type="ECO:0000313" key="6">
    <source>
        <dbReference type="EMBL" id="OBR96932.1"/>
    </source>
</evidence>
<feature type="site" description="Transition state stabilizer" evidence="4">
    <location>
        <position position="68"/>
    </location>
</feature>
<comment type="similarity">
    <text evidence="1">Belongs to the CRISPR-associated protein Cas6/Cse3/CasE family.</text>
</comment>
<evidence type="ECO:0000256" key="2">
    <source>
        <dbReference type="ARBA" id="ARBA00022884"/>
    </source>
</evidence>
<dbReference type="AlphaFoldDB" id="A0A1A6B3Q8"/>
<dbReference type="InterPro" id="IPR049435">
    <property type="entry name" value="Cas_Cas6_C"/>
</dbReference>
<dbReference type="EMBL" id="LROS01000002">
    <property type="protein sequence ID" value="OBR96932.1"/>
    <property type="molecule type" value="Genomic_DNA"/>
</dbReference>
<evidence type="ECO:0000256" key="3">
    <source>
        <dbReference type="ARBA" id="ARBA00023118"/>
    </source>
</evidence>
<dbReference type="Gene3D" id="3.30.70.1900">
    <property type="match status" value="1"/>
</dbReference>
<gene>
    <name evidence="6" type="ORF">CLRAG_01570</name>
</gene>
<protein>
    <submittedName>
        <fullName evidence="6">CRISPR associated protein Cas6</fullName>
    </submittedName>
</protein>
<feature type="domain" description="CRISPR associated protein Cas6 C-terminal" evidence="5">
    <location>
        <begin position="143"/>
        <end position="256"/>
    </location>
</feature>
<organism evidence="6 7">
    <name type="scientific">Clostridium ragsdalei P11</name>
    <dbReference type="NCBI Taxonomy" id="1353534"/>
    <lineage>
        <taxon>Bacteria</taxon>
        <taxon>Bacillati</taxon>
        <taxon>Bacillota</taxon>
        <taxon>Clostridia</taxon>
        <taxon>Eubacteriales</taxon>
        <taxon>Clostridiaceae</taxon>
        <taxon>Clostridium</taxon>
    </lineage>
</organism>
<keyword evidence="3" id="KW-0051">Antiviral defense</keyword>
<dbReference type="Pfam" id="PF01881">
    <property type="entry name" value="Cas_Cas6_C"/>
    <property type="match status" value="1"/>
</dbReference>
<reference evidence="6 7" key="1">
    <citation type="journal article" date="2012" name="Front. Microbiol.">
        <title>Draft Genome Sequence of the Virulent Strain 01-B526 of the Fish Pathogen Aeromonas salmonicida.</title>
        <authorList>
            <person name="Charette S.J."/>
            <person name="Brochu F."/>
            <person name="Boyle B."/>
            <person name="Filion G."/>
            <person name="Tanaka K.H."/>
            <person name="Derome N."/>
        </authorList>
    </citation>
    <scope>NUCLEOTIDE SEQUENCE [LARGE SCALE GENOMIC DNA]</scope>
    <source>
        <strain evidence="6 7">P11</strain>
    </source>
</reference>
<name>A0A1A6B3Q8_9CLOT</name>
<dbReference type="GO" id="GO:0016788">
    <property type="term" value="F:hydrolase activity, acting on ester bonds"/>
    <property type="evidence" value="ECO:0007669"/>
    <property type="project" value="InterPro"/>
</dbReference>